<sequence>MRAGGGCTVQQALTAEAAVVVKQAVSLARSRGNGQVTPLHVASAMLQAPPPSGLLRAACLRSHSHPLQCKALELCFNVALNRLPASAGASSLFGHHHQHQGHVHYYPPTSLSNALVAAFKRAQAHHRRGAVETQGQPVLNVRIDLEQLVISILDDPSVSRVMREAGFSSPQVKANVEQDVLSVEGTDPCATAAATDAHVRNPKPSTDQETKGRKLPLDQVREEDVAAILDCLATEGKRRVMVVAESASAAEAATRAAVDRIKRGEARQEALRGARVVGLSVSMFRDAPRDEAERRLAELRCVVRAACGAVVLVVEDLMWASEFWAGRVEAGRRMASGCYYYCGVEHAVAEVRALLACRGDGVLLVGYGTYQAYMRCRTGHPSLESLWGIQTLAVPAGSLALSLSCVDVDSAVGLNRRQSMKAERDVSGNGSTLPPACLSLLDGGGSDQLTADAVKALHRSVVPVPSPSSIPPWLHHCQDQEHPRCKKWSSTCGGPPSHRTTLNKNYSTVVSPSSSVSSHEHAQYYRQLLYQPWLLTDAHEPKHPGRAQHDGEAAEGAVRLLRAAAKSRDSSASDSSVEVECRSRFKELSAENLKVLCAALEKEVPLQKEIAPEIASTVLRCRSGTAKRRNGTKEETWLLFLGGDTDGKARVARELASLVFGSRRSFVFIDVNTSSPARSNSTTDQHRASKRPRPEASRVYLERLFEAVRDNPHRVILMDGVDQLDRRCLTGIKEAIESGVVRSHVGDEVSLGDAIVVLSCERLDARSRSCSPPTSKNAKTMIEEESTCGHRQKEAVATSSSTESCFDLNMSVDDVEEVEEEERCFGDAGLLKAVDRALFFRPQENLCTYEV</sequence>
<proteinExistence type="predicted"/>
<dbReference type="EnsemblPlants" id="AVESA.00010b.r2.6DG1159610.1">
    <property type="protein sequence ID" value="AVESA.00010b.r2.6DG1159610.1.CDS"/>
    <property type="gene ID" value="AVESA.00010b.r2.6DG1159610"/>
</dbReference>
<accession>A0ACD5ZJQ0</accession>
<protein>
    <submittedName>
        <fullName evidence="1">Uncharacterized protein</fullName>
    </submittedName>
</protein>
<name>A0ACD5ZJQ0_AVESA</name>
<evidence type="ECO:0000313" key="2">
    <source>
        <dbReference type="Proteomes" id="UP001732700"/>
    </source>
</evidence>
<reference evidence="1" key="2">
    <citation type="submission" date="2025-09" db="UniProtKB">
        <authorList>
            <consortium name="EnsemblPlants"/>
        </authorList>
    </citation>
    <scope>IDENTIFICATION</scope>
</reference>
<evidence type="ECO:0000313" key="1">
    <source>
        <dbReference type="EnsemblPlants" id="AVESA.00010b.r2.6DG1159610.1.CDS"/>
    </source>
</evidence>
<organism evidence="1 2">
    <name type="scientific">Avena sativa</name>
    <name type="common">Oat</name>
    <dbReference type="NCBI Taxonomy" id="4498"/>
    <lineage>
        <taxon>Eukaryota</taxon>
        <taxon>Viridiplantae</taxon>
        <taxon>Streptophyta</taxon>
        <taxon>Embryophyta</taxon>
        <taxon>Tracheophyta</taxon>
        <taxon>Spermatophyta</taxon>
        <taxon>Magnoliopsida</taxon>
        <taxon>Liliopsida</taxon>
        <taxon>Poales</taxon>
        <taxon>Poaceae</taxon>
        <taxon>BOP clade</taxon>
        <taxon>Pooideae</taxon>
        <taxon>Poodae</taxon>
        <taxon>Poeae</taxon>
        <taxon>Poeae Chloroplast Group 1 (Aveneae type)</taxon>
        <taxon>Aveninae</taxon>
        <taxon>Avena</taxon>
    </lineage>
</organism>
<dbReference type="Proteomes" id="UP001732700">
    <property type="component" value="Chromosome 6D"/>
</dbReference>
<keyword evidence="2" id="KW-1185">Reference proteome</keyword>
<reference evidence="1" key="1">
    <citation type="submission" date="2021-05" db="EMBL/GenBank/DDBJ databases">
        <authorList>
            <person name="Scholz U."/>
            <person name="Mascher M."/>
            <person name="Fiebig A."/>
        </authorList>
    </citation>
    <scope>NUCLEOTIDE SEQUENCE [LARGE SCALE GENOMIC DNA]</scope>
</reference>